<dbReference type="Proteomes" id="UP001165063">
    <property type="component" value="Unassembled WGS sequence"/>
</dbReference>
<dbReference type="AlphaFoldDB" id="A0A9W7DHG2"/>
<organism evidence="2 3">
    <name type="scientific">Ambrosiozyma monospora</name>
    <name type="common">Yeast</name>
    <name type="synonym">Endomycopsis monosporus</name>
    <dbReference type="NCBI Taxonomy" id="43982"/>
    <lineage>
        <taxon>Eukaryota</taxon>
        <taxon>Fungi</taxon>
        <taxon>Dikarya</taxon>
        <taxon>Ascomycota</taxon>
        <taxon>Saccharomycotina</taxon>
        <taxon>Pichiomycetes</taxon>
        <taxon>Pichiales</taxon>
        <taxon>Pichiaceae</taxon>
        <taxon>Ambrosiozyma</taxon>
    </lineage>
</organism>
<dbReference type="OrthoDB" id="3997673at2759"/>
<evidence type="ECO:0000313" key="3">
    <source>
        <dbReference type="Proteomes" id="UP001165063"/>
    </source>
</evidence>
<sequence length="290" mass="33088">MIHARTSSLNSSDARVATQEIAVFSDKPPTETGIHLLHRTFSKRTNRTTTKNQTSAGEETDLESQRLPLRQISVDDTVELEVGYNAPIEKPTNTGDADVNPYSTSLWYYLKGENGGKEIENIRQRTKNKRNLEIQVVNKIIDMYKYDEASGSPAKRVCSPVAANKSMLKDFEIPENSNPPSALITSQEPYYSPHGSVGKFLNKEKEYLEFLRQYELLIQSFRSFLKASSITMKNVDIDILFGNYKNMINLALFMFLPSKLFQKEDRYWVLSELTKYLKTGKISRCLKNSS</sequence>
<evidence type="ECO:0000256" key="1">
    <source>
        <dbReference type="SAM" id="MobiDB-lite"/>
    </source>
</evidence>
<evidence type="ECO:0000313" key="2">
    <source>
        <dbReference type="EMBL" id="GMG40332.1"/>
    </source>
</evidence>
<name>A0A9W7DHG2_AMBMO</name>
<gene>
    <name evidence="2" type="ORF">Amon01_000610000</name>
</gene>
<protein>
    <submittedName>
        <fullName evidence="2">Unnamed protein product</fullName>
    </submittedName>
</protein>
<reference evidence="2" key="1">
    <citation type="submission" date="2023-04" db="EMBL/GenBank/DDBJ databases">
        <title>Ambrosiozyma monospora NBRC 1965.</title>
        <authorList>
            <person name="Ichikawa N."/>
            <person name="Sato H."/>
            <person name="Tonouchi N."/>
        </authorList>
    </citation>
    <scope>NUCLEOTIDE SEQUENCE</scope>
    <source>
        <strain evidence="2">NBRC 1965</strain>
    </source>
</reference>
<feature type="region of interest" description="Disordered" evidence="1">
    <location>
        <begin position="42"/>
        <end position="62"/>
    </location>
</feature>
<keyword evidence="3" id="KW-1185">Reference proteome</keyword>
<dbReference type="EMBL" id="BSXU01003686">
    <property type="protein sequence ID" value="GMG40332.1"/>
    <property type="molecule type" value="Genomic_DNA"/>
</dbReference>
<accession>A0A9W7DHG2</accession>
<proteinExistence type="predicted"/>
<comment type="caution">
    <text evidence="2">The sequence shown here is derived from an EMBL/GenBank/DDBJ whole genome shotgun (WGS) entry which is preliminary data.</text>
</comment>